<dbReference type="PANTHER" id="PTHR30255:SF2">
    <property type="entry name" value="SINGLE-STRANDED-DNA-SPECIFIC EXONUCLEASE RECJ"/>
    <property type="match status" value="1"/>
</dbReference>
<gene>
    <name evidence="9" type="ORF">GGR11_000562</name>
</gene>
<dbReference type="RefSeq" id="WP_183195303.1">
    <property type="nucleotide sequence ID" value="NZ_JACIDA010000001.1"/>
</dbReference>
<evidence type="ECO:0000313" key="10">
    <source>
        <dbReference type="Proteomes" id="UP000532936"/>
    </source>
</evidence>
<dbReference type="InterPro" id="IPR051673">
    <property type="entry name" value="SSDNA_exonuclease_RecJ"/>
</dbReference>
<accession>A0A7W6EYW1</accession>
<evidence type="ECO:0000259" key="6">
    <source>
        <dbReference type="Pfam" id="PF01368"/>
    </source>
</evidence>
<comment type="similarity">
    <text evidence="1">Belongs to the RecJ family.</text>
</comment>
<evidence type="ECO:0000256" key="4">
    <source>
        <dbReference type="ARBA" id="ARBA00022801"/>
    </source>
</evidence>
<dbReference type="AlphaFoldDB" id="A0A7W6EYW1"/>
<protein>
    <recommendedName>
        <fullName evidence="2">Single-stranded-DNA-specific exonuclease RecJ</fullName>
    </recommendedName>
</protein>
<dbReference type="Gene3D" id="3.10.310.30">
    <property type="match status" value="1"/>
</dbReference>
<evidence type="ECO:0000313" key="9">
    <source>
        <dbReference type="EMBL" id="MBB3871048.1"/>
    </source>
</evidence>
<keyword evidence="4 9" id="KW-0378">Hydrolase</keyword>
<feature type="domain" description="RecJ OB" evidence="8">
    <location>
        <begin position="488"/>
        <end position="596"/>
    </location>
</feature>
<dbReference type="GO" id="GO:0003676">
    <property type="term" value="F:nucleic acid binding"/>
    <property type="evidence" value="ECO:0007669"/>
    <property type="project" value="InterPro"/>
</dbReference>
<organism evidence="9 10">
    <name type="scientific">Brevundimonas mediterranea</name>
    <dbReference type="NCBI Taxonomy" id="74329"/>
    <lineage>
        <taxon>Bacteria</taxon>
        <taxon>Pseudomonadati</taxon>
        <taxon>Pseudomonadota</taxon>
        <taxon>Alphaproteobacteria</taxon>
        <taxon>Caulobacterales</taxon>
        <taxon>Caulobacteraceae</taxon>
        <taxon>Brevundimonas</taxon>
    </lineage>
</organism>
<dbReference type="SUPFAM" id="SSF64182">
    <property type="entry name" value="DHH phosphoesterases"/>
    <property type="match status" value="1"/>
</dbReference>
<dbReference type="InterPro" id="IPR041122">
    <property type="entry name" value="RecJ_OB"/>
</dbReference>
<dbReference type="Proteomes" id="UP000532936">
    <property type="component" value="Unassembled WGS sequence"/>
</dbReference>
<dbReference type="NCBIfam" id="TIGR00644">
    <property type="entry name" value="recJ"/>
    <property type="match status" value="1"/>
</dbReference>
<evidence type="ECO:0000256" key="1">
    <source>
        <dbReference type="ARBA" id="ARBA00005915"/>
    </source>
</evidence>
<dbReference type="InterPro" id="IPR003156">
    <property type="entry name" value="DHHA1_dom"/>
</dbReference>
<evidence type="ECO:0000256" key="3">
    <source>
        <dbReference type="ARBA" id="ARBA00022722"/>
    </source>
</evidence>
<evidence type="ECO:0000256" key="5">
    <source>
        <dbReference type="ARBA" id="ARBA00022839"/>
    </source>
</evidence>
<evidence type="ECO:0000259" key="7">
    <source>
        <dbReference type="Pfam" id="PF02272"/>
    </source>
</evidence>
<feature type="domain" description="DDH" evidence="6">
    <location>
        <begin position="100"/>
        <end position="255"/>
    </location>
</feature>
<dbReference type="Pfam" id="PF17768">
    <property type="entry name" value="RecJ_OB"/>
    <property type="match status" value="1"/>
</dbReference>
<evidence type="ECO:0000256" key="2">
    <source>
        <dbReference type="ARBA" id="ARBA00019841"/>
    </source>
</evidence>
<dbReference type="InterPro" id="IPR004610">
    <property type="entry name" value="RecJ"/>
</dbReference>
<dbReference type="Pfam" id="PF01368">
    <property type="entry name" value="DHH"/>
    <property type="match status" value="1"/>
</dbReference>
<evidence type="ECO:0000259" key="8">
    <source>
        <dbReference type="Pfam" id="PF17768"/>
    </source>
</evidence>
<keyword evidence="3" id="KW-0540">Nuclease</keyword>
<dbReference type="InterPro" id="IPR001667">
    <property type="entry name" value="DDH_dom"/>
</dbReference>
<dbReference type="InterPro" id="IPR038763">
    <property type="entry name" value="DHH_sf"/>
</dbReference>
<dbReference type="Pfam" id="PF02272">
    <property type="entry name" value="DHHA1"/>
    <property type="match status" value="1"/>
</dbReference>
<proteinExistence type="inferred from homology"/>
<reference evidence="9 10" key="1">
    <citation type="submission" date="2020-08" db="EMBL/GenBank/DDBJ databases">
        <title>Genomic Encyclopedia of Type Strains, Phase IV (KMG-IV): sequencing the most valuable type-strain genomes for metagenomic binning, comparative biology and taxonomic classification.</title>
        <authorList>
            <person name="Goeker M."/>
        </authorList>
    </citation>
    <scope>NUCLEOTIDE SEQUENCE [LARGE SCALE GENOMIC DNA]</scope>
    <source>
        <strain evidence="9 10">DSM 14878</strain>
    </source>
</reference>
<dbReference type="Gene3D" id="3.90.1640.30">
    <property type="match status" value="1"/>
</dbReference>
<comment type="caution">
    <text evidence="9">The sequence shown here is derived from an EMBL/GenBank/DDBJ whole genome shotgun (WGS) entry which is preliminary data.</text>
</comment>
<dbReference type="GO" id="GO:0006281">
    <property type="term" value="P:DNA repair"/>
    <property type="evidence" value="ECO:0007669"/>
    <property type="project" value="InterPro"/>
</dbReference>
<dbReference type="GO" id="GO:0008409">
    <property type="term" value="F:5'-3' exonuclease activity"/>
    <property type="evidence" value="ECO:0007669"/>
    <property type="project" value="InterPro"/>
</dbReference>
<dbReference type="GO" id="GO:0006310">
    <property type="term" value="P:DNA recombination"/>
    <property type="evidence" value="ECO:0007669"/>
    <property type="project" value="InterPro"/>
</dbReference>
<dbReference type="PANTHER" id="PTHR30255">
    <property type="entry name" value="SINGLE-STRANDED-DNA-SPECIFIC EXONUCLEASE RECJ"/>
    <property type="match status" value="1"/>
</dbReference>
<sequence length="603" mass="63423">MADDGGFKIDTAFLGVTQSLSGRAWRQRPAEAATIRAHMQGLGVEEPLARALASRGVRADQGADFLTPTLRALFPDPSSFMDMDAAAEALLDAFQAKSQVHIFADYDVDGASSAALLVRWFRAMGADLPIYVPNRLTEGYGPSAKAFDTLKAAGADLVVTVDCGAAANEALAHAAAIDLKIVVIDHHLMRSEPPKALAVVNPNRPGCNSGQGNLAAAGVVFVLLAALNREARRRGLFEDRPEPDIRQWLDLAALGAICDVTALTGFNRALTGLGLKVMSDWKNPGLRALLAAAGAEQGPAKSNHAGFILGPRINAGGRIGRSDLGARLLSTDDPAEAQALALELDALNLSRREVERAVTEAAVRRVEATGAHADETALVVVAGEDWHPGVVGIVAGRLRERWRKPVIVIGLDPVTGLGKGSGRSQPGMNLGRAIQAAWEAGILLAGGGHAMAAGLTMDGARLAELTDFLNERLAGERIEAVAMDALEIDALIDPGAATRALFESFEQLAPFGPANPEPVFALNGVQAREPVQMNGGHVRCRLVGPDGASVRAVAWRCADLPTGQALLSGQGGLNVVGRLKADDWNGRRGVQFEIEDVADPRRV</sequence>
<name>A0A7W6EYW1_9CAUL</name>
<dbReference type="EMBL" id="JACIDA010000001">
    <property type="protein sequence ID" value="MBB3871048.1"/>
    <property type="molecule type" value="Genomic_DNA"/>
</dbReference>
<feature type="domain" description="DHHA1" evidence="7">
    <location>
        <begin position="378"/>
        <end position="474"/>
    </location>
</feature>
<keyword evidence="5 9" id="KW-0269">Exonuclease</keyword>